<keyword evidence="4" id="KW-0508">mRNA splicing</keyword>
<reference evidence="7" key="1">
    <citation type="journal article" date="2020" name="Fungal Divers.">
        <title>Resolving the Mortierellaceae phylogeny through synthesis of multi-gene phylogenetics and phylogenomics.</title>
        <authorList>
            <person name="Vandepol N."/>
            <person name="Liber J."/>
            <person name="Desiro A."/>
            <person name="Na H."/>
            <person name="Kennedy M."/>
            <person name="Barry K."/>
            <person name="Grigoriev I.V."/>
            <person name="Miller A.N."/>
            <person name="O'Donnell K."/>
            <person name="Stajich J.E."/>
            <person name="Bonito G."/>
        </authorList>
    </citation>
    <scope>NUCLEOTIDE SEQUENCE</scope>
    <source>
        <strain evidence="7">MES-2147</strain>
    </source>
</reference>
<evidence type="ECO:0000256" key="3">
    <source>
        <dbReference type="ARBA" id="ARBA00022737"/>
    </source>
</evidence>
<dbReference type="GO" id="GO:0071004">
    <property type="term" value="C:U2-type prespliceosome"/>
    <property type="evidence" value="ECO:0007669"/>
    <property type="project" value="TreeGrafter"/>
</dbReference>
<dbReference type="GO" id="GO:0030627">
    <property type="term" value="F:pre-mRNA 5'-splice site binding"/>
    <property type="evidence" value="ECO:0007669"/>
    <property type="project" value="TreeGrafter"/>
</dbReference>
<proteinExistence type="predicted"/>
<comment type="caution">
    <text evidence="7">The sequence shown here is derived from an EMBL/GenBank/DDBJ whole genome shotgun (WGS) entry which is preliminary data.</text>
</comment>
<dbReference type="GO" id="GO:0005685">
    <property type="term" value="C:U1 snRNP"/>
    <property type="evidence" value="ECO:0007669"/>
    <property type="project" value="TreeGrafter"/>
</dbReference>
<evidence type="ECO:0000313" key="7">
    <source>
        <dbReference type="EMBL" id="KAF9943881.1"/>
    </source>
</evidence>
<keyword evidence="2" id="KW-0507">mRNA processing</keyword>
<evidence type="ECO:0000256" key="1">
    <source>
        <dbReference type="ARBA" id="ARBA00004123"/>
    </source>
</evidence>
<feature type="region of interest" description="Disordered" evidence="6">
    <location>
        <begin position="146"/>
        <end position="215"/>
    </location>
</feature>
<dbReference type="AlphaFoldDB" id="A0A9P6IPX5"/>
<evidence type="ECO:0000256" key="4">
    <source>
        <dbReference type="ARBA" id="ARBA00023187"/>
    </source>
</evidence>
<dbReference type="EMBL" id="JAAAHW010008752">
    <property type="protein sequence ID" value="KAF9943881.1"/>
    <property type="molecule type" value="Genomic_DNA"/>
</dbReference>
<dbReference type="InterPro" id="IPR011990">
    <property type="entry name" value="TPR-like_helical_dom_sf"/>
</dbReference>
<dbReference type="GO" id="GO:0000395">
    <property type="term" value="P:mRNA 5'-splice site recognition"/>
    <property type="evidence" value="ECO:0007669"/>
    <property type="project" value="TreeGrafter"/>
</dbReference>
<organism evidence="7 8">
    <name type="scientific">Modicella reniformis</name>
    <dbReference type="NCBI Taxonomy" id="1440133"/>
    <lineage>
        <taxon>Eukaryota</taxon>
        <taxon>Fungi</taxon>
        <taxon>Fungi incertae sedis</taxon>
        <taxon>Mucoromycota</taxon>
        <taxon>Mortierellomycotina</taxon>
        <taxon>Mortierellomycetes</taxon>
        <taxon>Mortierellales</taxon>
        <taxon>Mortierellaceae</taxon>
        <taxon>Modicella</taxon>
    </lineage>
</organism>
<dbReference type="SUPFAM" id="SSF48452">
    <property type="entry name" value="TPR-like"/>
    <property type="match status" value="1"/>
</dbReference>
<evidence type="ECO:0000256" key="5">
    <source>
        <dbReference type="ARBA" id="ARBA00023242"/>
    </source>
</evidence>
<evidence type="ECO:0000256" key="6">
    <source>
        <dbReference type="SAM" id="MobiDB-lite"/>
    </source>
</evidence>
<feature type="non-terminal residue" evidence="7">
    <location>
        <position position="1"/>
    </location>
</feature>
<dbReference type="PANTHER" id="PTHR17204">
    <property type="entry name" value="PRE-MRNA PROCESSING PROTEIN PRP39-RELATED"/>
    <property type="match status" value="1"/>
</dbReference>
<dbReference type="GO" id="GO:0000243">
    <property type="term" value="C:commitment complex"/>
    <property type="evidence" value="ECO:0007669"/>
    <property type="project" value="TreeGrafter"/>
</dbReference>
<sequence length="215" mass="23847">RTSPDDLAAAEHVYVSQLGEENVDETTQTAIVTLYAKFLWQTKKDVERAREIFKTGVGKFDSRFYFSTYLNFEMDQPGDDYEKRVSNVFEQVRYSGLSEVIKHDFEQGYLDFVMEFGSSAARYNQLEADIRAPSVYVVESRKRVAAEQAEEERAKRPRQEDVAMGSSIEGSGEGASMGEQAVSPTVADPAAAGAGTYGQQPHWGSHAAPYGYAPA</sequence>
<evidence type="ECO:0000313" key="8">
    <source>
        <dbReference type="Proteomes" id="UP000749646"/>
    </source>
</evidence>
<keyword evidence="8" id="KW-1185">Reference proteome</keyword>
<dbReference type="PANTHER" id="PTHR17204:SF5">
    <property type="entry name" value="PRE-MRNA-PROCESSING FACTOR 39"/>
    <property type="match status" value="1"/>
</dbReference>
<dbReference type="OrthoDB" id="10468193at2759"/>
<name>A0A9P6IPX5_9FUNG</name>
<feature type="non-terminal residue" evidence="7">
    <location>
        <position position="215"/>
    </location>
</feature>
<feature type="compositionally biased region" description="Low complexity" evidence="6">
    <location>
        <begin position="163"/>
        <end position="179"/>
    </location>
</feature>
<comment type="subcellular location">
    <subcellularLocation>
        <location evidence="1">Nucleus</location>
    </subcellularLocation>
</comment>
<feature type="compositionally biased region" description="Basic and acidic residues" evidence="6">
    <location>
        <begin position="146"/>
        <end position="161"/>
    </location>
</feature>
<dbReference type="Proteomes" id="UP000749646">
    <property type="component" value="Unassembled WGS sequence"/>
</dbReference>
<protein>
    <submittedName>
        <fullName evidence="7">Uncharacterized protein</fullName>
    </submittedName>
</protein>
<dbReference type="Gene3D" id="1.25.40.10">
    <property type="entry name" value="Tetratricopeptide repeat domain"/>
    <property type="match status" value="1"/>
</dbReference>
<keyword evidence="3" id="KW-0677">Repeat</keyword>
<evidence type="ECO:0000256" key="2">
    <source>
        <dbReference type="ARBA" id="ARBA00022664"/>
    </source>
</evidence>
<gene>
    <name evidence="7" type="ORF">BGZ65_000056</name>
</gene>
<accession>A0A9P6IPX5</accession>
<keyword evidence="5" id="KW-0539">Nucleus</keyword>